<accession>A0ABX0JM20</accession>
<reference evidence="2 3" key="1">
    <citation type="journal article" date="2020" name="Int. J. Syst. Evol. Microbiol.">
        <title>Novel acetic acid bacteria from cider fermentations: Acetobacter conturbans sp. nov. and Acetobacter fallax sp. nov.</title>
        <authorList>
            <person name="Sombolestani A.S."/>
            <person name="Cleenwerck I."/>
            <person name="Cnockaert M."/>
            <person name="Borremans W."/>
            <person name="Wieme A.D."/>
            <person name="De Vuyst L."/>
            <person name="Vandamme P."/>
        </authorList>
    </citation>
    <scope>NUCLEOTIDE SEQUENCE [LARGE SCALE GENOMIC DNA]</scope>
    <source>
        <strain evidence="2 3">LMG 30640</strain>
    </source>
</reference>
<dbReference type="EMBL" id="WOTB01000006">
    <property type="protein sequence ID" value="NHN84344.1"/>
    <property type="molecule type" value="Genomic_DNA"/>
</dbReference>
<gene>
    <name evidence="2" type="ORF">GOB93_06745</name>
</gene>
<feature type="region of interest" description="Disordered" evidence="1">
    <location>
        <begin position="115"/>
        <end position="135"/>
    </location>
</feature>
<evidence type="ECO:0000313" key="3">
    <source>
        <dbReference type="Proteomes" id="UP000635278"/>
    </source>
</evidence>
<evidence type="ECO:0000256" key="1">
    <source>
        <dbReference type="SAM" id="MobiDB-lite"/>
    </source>
</evidence>
<protein>
    <recommendedName>
        <fullName evidence="4">Flagellar protein FlgN</fullName>
    </recommendedName>
</protein>
<evidence type="ECO:0000313" key="2">
    <source>
        <dbReference type="EMBL" id="NHN84344.1"/>
    </source>
</evidence>
<evidence type="ECO:0008006" key="4">
    <source>
        <dbReference type="Google" id="ProtNLM"/>
    </source>
</evidence>
<keyword evidence="3" id="KW-1185">Reference proteome</keyword>
<dbReference type="Proteomes" id="UP000635278">
    <property type="component" value="Unassembled WGS sequence"/>
</dbReference>
<proteinExistence type="predicted"/>
<organism evidence="2 3">
    <name type="scientific">Acetobacter musti</name>
    <dbReference type="NCBI Taxonomy" id="864732"/>
    <lineage>
        <taxon>Bacteria</taxon>
        <taxon>Pseudomonadati</taxon>
        <taxon>Pseudomonadota</taxon>
        <taxon>Alphaproteobacteria</taxon>
        <taxon>Acetobacterales</taxon>
        <taxon>Acetobacteraceae</taxon>
        <taxon>Acetobacter</taxon>
    </lineage>
</organism>
<name>A0ABX0JM20_9PROT</name>
<dbReference type="RefSeq" id="WP_173582722.1">
    <property type="nucleotide sequence ID" value="NZ_WOTB01000006.1"/>
</dbReference>
<sequence>MTATTLKTLETVLDVIEAENVQLRAGDIPAAVSLLARKEAALADLDRLDIVCTRSPETEDAAECCSPELPDAARRLDDALQENRMLLRQAMTAQSFIIRLLTKALPDPTAKTRYGNSGSYIPTRGQPGKALRNNA</sequence>
<comment type="caution">
    <text evidence="2">The sequence shown here is derived from an EMBL/GenBank/DDBJ whole genome shotgun (WGS) entry which is preliminary data.</text>
</comment>